<evidence type="ECO:0000256" key="5">
    <source>
        <dbReference type="ARBA" id="ARBA00022490"/>
    </source>
</evidence>
<feature type="compositionally biased region" description="Polar residues" evidence="9">
    <location>
        <begin position="306"/>
        <end position="322"/>
    </location>
</feature>
<dbReference type="Gene3D" id="3.30.900.10">
    <property type="entry name" value="HORMA domain"/>
    <property type="match status" value="1"/>
</dbReference>
<dbReference type="GO" id="GO:0010508">
    <property type="term" value="P:positive regulation of autophagy"/>
    <property type="evidence" value="ECO:0007669"/>
    <property type="project" value="UniProtKB-ARBA"/>
</dbReference>
<evidence type="ECO:0000256" key="8">
    <source>
        <dbReference type="RuleBase" id="RU361214"/>
    </source>
</evidence>
<protein>
    <recommendedName>
        <fullName evidence="4 8">Autophagy-related protein 13</fullName>
    </recommendedName>
</protein>
<evidence type="ECO:0000313" key="12">
    <source>
        <dbReference type="Proteomes" id="UP000550707"/>
    </source>
</evidence>
<dbReference type="GO" id="GO:1990316">
    <property type="term" value="C:Atg1/ULK1 kinase complex"/>
    <property type="evidence" value="ECO:0007669"/>
    <property type="project" value="InterPro"/>
</dbReference>
<name>A0A7J8EPE6_MOLMO</name>
<dbReference type="GO" id="GO:0034727">
    <property type="term" value="P:piecemeal microautophagy of the nucleus"/>
    <property type="evidence" value="ECO:0007669"/>
    <property type="project" value="TreeGrafter"/>
</dbReference>
<dbReference type="Pfam" id="PF10033">
    <property type="entry name" value="ATG13"/>
    <property type="match status" value="1"/>
</dbReference>
<evidence type="ECO:0000256" key="2">
    <source>
        <dbReference type="ARBA" id="ARBA00004514"/>
    </source>
</evidence>
<keyword evidence="5" id="KW-0963">Cytoplasm</keyword>
<dbReference type="InterPro" id="IPR040182">
    <property type="entry name" value="ATG13"/>
</dbReference>
<dbReference type="GO" id="GO:0000423">
    <property type="term" value="P:mitophagy"/>
    <property type="evidence" value="ECO:0007669"/>
    <property type="project" value="TreeGrafter"/>
</dbReference>
<evidence type="ECO:0000259" key="10">
    <source>
        <dbReference type="Pfam" id="PF10033"/>
    </source>
</evidence>
<feature type="compositionally biased region" description="Polar residues" evidence="9">
    <location>
        <begin position="253"/>
        <end position="263"/>
    </location>
</feature>
<evidence type="ECO:0000256" key="9">
    <source>
        <dbReference type="SAM" id="MobiDB-lite"/>
    </source>
</evidence>
<dbReference type="GO" id="GO:0034497">
    <property type="term" value="P:protein localization to phagophore assembly site"/>
    <property type="evidence" value="ECO:0007669"/>
    <property type="project" value="TreeGrafter"/>
</dbReference>
<gene>
    <name evidence="11" type="ORF">HJG59_001154</name>
</gene>
<proteinExistence type="inferred from homology"/>
<feature type="region of interest" description="Disordered" evidence="9">
    <location>
        <begin position="369"/>
        <end position="404"/>
    </location>
</feature>
<feature type="region of interest" description="Disordered" evidence="9">
    <location>
        <begin position="253"/>
        <end position="325"/>
    </location>
</feature>
<dbReference type="GO" id="GO:0042127">
    <property type="term" value="P:regulation of cell population proliferation"/>
    <property type="evidence" value="ECO:0007669"/>
    <property type="project" value="UniProtKB-ARBA"/>
</dbReference>
<dbReference type="Proteomes" id="UP000550707">
    <property type="component" value="Unassembled WGS sequence"/>
</dbReference>
<keyword evidence="12" id="KW-1185">Reference proteome</keyword>
<comment type="subcellular location">
    <subcellularLocation>
        <location evidence="2">Cytoplasm</location>
        <location evidence="2">Cytosol</location>
    </subcellularLocation>
    <subcellularLocation>
        <location evidence="1">Preautophagosomal structure</location>
    </subcellularLocation>
</comment>
<feature type="domain" description="Autophagy-related protein 13 N-terminal" evidence="10">
    <location>
        <begin position="90"/>
        <end position="195"/>
    </location>
</feature>
<evidence type="ECO:0000256" key="4">
    <source>
        <dbReference type="ARBA" id="ARBA00013801"/>
    </source>
</evidence>
<keyword evidence="6 8" id="KW-0072">Autophagy</keyword>
<evidence type="ECO:0000256" key="6">
    <source>
        <dbReference type="ARBA" id="ARBA00023006"/>
    </source>
</evidence>
<comment type="similarity">
    <text evidence="3 8">Belongs to the ATG13 family. Metazoan subfamily.</text>
</comment>
<evidence type="ECO:0000256" key="1">
    <source>
        <dbReference type="ARBA" id="ARBA00004329"/>
    </source>
</evidence>
<dbReference type="FunFam" id="3.30.900.10:FF:000001">
    <property type="entry name" value="Autophagy-related protein 13"/>
    <property type="match status" value="1"/>
</dbReference>
<evidence type="ECO:0000256" key="7">
    <source>
        <dbReference type="ARBA" id="ARBA00025190"/>
    </source>
</evidence>
<dbReference type="GO" id="GO:0000407">
    <property type="term" value="C:phagophore assembly site"/>
    <property type="evidence" value="ECO:0007669"/>
    <property type="project" value="UniProtKB-SubCell"/>
</dbReference>
<dbReference type="InterPro" id="IPR036570">
    <property type="entry name" value="HORMA_dom_sf"/>
</dbReference>
<sequence length="476" mass="52041">METDLNSQDRKDLDKFIKFFALKTVQVIVQARLGEKICTRSSSSPTGSDWFNLAIKDIPEVTHEAKKALAGQLPAVGRSMCVEISLKTSEGDSMELEIWCLEMNEKCDKEIKVSYTVYNRLSLLLKSLLAITRVTPAYRLSRKQGHEYVILYRIYFGEVQLNGLGEGFQTVRVGTVGTPVGTITLSCAYRINLAFMSTRQFERTPPIMGIIIDHFVDRPYPSSSPMHPCNYRTTTGEDTGVTYPSVEDSQEVCTTSFSTSPPSQLMVPGKEGGVPLAPNQPAHGAQADQERLATYTPSDGAHCAATPSSSEDTETVSNSSEGRASPHDVLETIFARKVGAFVNKPINQVTLTSLDIPFAMFAPKNLELEDADPMANPPDSPETESPLQGSLHSEGSSGGSSGNTHDDFVMIDFKPAFSKDDILPMDLGTFYREFQNPPQLSSLSIDIGAQSMAEDLLTMQPGLEAEGGLWLRGKDD</sequence>
<evidence type="ECO:0000313" key="11">
    <source>
        <dbReference type="EMBL" id="KAF6436942.1"/>
    </source>
</evidence>
<dbReference type="InterPro" id="IPR018731">
    <property type="entry name" value="Atg13_N"/>
</dbReference>
<reference evidence="11 12" key="1">
    <citation type="journal article" date="2020" name="Nature">
        <title>Six reference-quality genomes reveal evolution of bat adaptations.</title>
        <authorList>
            <person name="Jebb D."/>
            <person name="Huang Z."/>
            <person name="Pippel M."/>
            <person name="Hughes G.M."/>
            <person name="Lavrichenko K."/>
            <person name="Devanna P."/>
            <person name="Winkler S."/>
            <person name="Jermiin L.S."/>
            <person name="Skirmuntt E.C."/>
            <person name="Katzourakis A."/>
            <person name="Burkitt-Gray L."/>
            <person name="Ray D.A."/>
            <person name="Sullivan K.A.M."/>
            <person name="Roscito J.G."/>
            <person name="Kirilenko B.M."/>
            <person name="Davalos L.M."/>
            <person name="Corthals A.P."/>
            <person name="Power M.L."/>
            <person name="Jones G."/>
            <person name="Ransome R.D."/>
            <person name="Dechmann D.K.N."/>
            <person name="Locatelli A.G."/>
            <person name="Puechmaille S.J."/>
            <person name="Fedrigo O."/>
            <person name="Jarvis E.D."/>
            <person name="Hiller M."/>
            <person name="Vernes S.C."/>
            <person name="Myers E.W."/>
            <person name="Teeling E.C."/>
        </authorList>
    </citation>
    <scope>NUCLEOTIDE SEQUENCE [LARGE SCALE GENOMIC DNA]</scope>
    <source>
        <strain evidence="11">MMolMol1</strain>
        <tissue evidence="11">Muscle</tissue>
    </source>
</reference>
<comment type="caution">
    <text evidence="11">The sequence shown here is derived from an EMBL/GenBank/DDBJ whole genome shotgun (WGS) entry which is preliminary data.</text>
</comment>
<dbReference type="GO" id="GO:0005829">
    <property type="term" value="C:cytosol"/>
    <property type="evidence" value="ECO:0007669"/>
    <property type="project" value="UniProtKB-SubCell"/>
</dbReference>
<accession>A0A7J8EPE6</accession>
<dbReference type="PANTHER" id="PTHR13430">
    <property type="match status" value="1"/>
</dbReference>
<dbReference type="EMBL" id="JACASF010000013">
    <property type="protein sequence ID" value="KAF6436942.1"/>
    <property type="molecule type" value="Genomic_DNA"/>
</dbReference>
<comment type="function">
    <text evidence="7">Autophagy factor required for autophagosome formation and mitophagy. Target of the TOR kinase signaling pathway that regulates autophagy through the control of the phosphorylation status of ATG13 and ULK1, and the regulation of the ATG13-ULK1-RB1CC1 complex. Through its regulation of ULK1 activity, plays a role in the regulation of the kinase activity of mTORC1 and cell proliferation.</text>
</comment>
<dbReference type="AlphaFoldDB" id="A0A7J8EPE6"/>
<evidence type="ECO:0000256" key="3">
    <source>
        <dbReference type="ARBA" id="ARBA00007341"/>
    </source>
</evidence>
<dbReference type="PANTHER" id="PTHR13430:SF4">
    <property type="entry name" value="AUTOPHAGY-RELATED PROTEIN 13"/>
    <property type="match status" value="1"/>
</dbReference>
<organism evidence="11 12">
    <name type="scientific">Molossus molossus</name>
    <name type="common">Pallas' mastiff bat</name>
    <name type="synonym">Vespertilio molossus</name>
    <dbReference type="NCBI Taxonomy" id="27622"/>
    <lineage>
        <taxon>Eukaryota</taxon>
        <taxon>Metazoa</taxon>
        <taxon>Chordata</taxon>
        <taxon>Craniata</taxon>
        <taxon>Vertebrata</taxon>
        <taxon>Euteleostomi</taxon>
        <taxon>Mammalia</taxon>
        <taxon>Eutheria</taxon>
        <taxon>Laurasiatheria</taxon>
        <taxon>Chiroptera</taxon>
        <taxon>Yangochiroptera</taxon>
        <taxon>Molossidae</taxon>
        <taxon>Molossus</taxon>
    </lineage>
</organism>